<dbReference type="GO" id="GO:0005525">
    <property type="term" value="F:GTP binding"/>
    <property type="evidence" value="ECO:0007669"/>
    <property type="project" value="InterPro"/>
</dbReference>
<evidence type="ECO:0000259" key="4">
    <source>
        <dbReference type="PROSITE" id="PS51388"/>
    </source>
</evidence>
<dbReference type="InterPro" id="IPR001401">
    <property type="entry name" value="Dynamin_GTPase"/>
</dbReference>
<feature type="compositionally biased region" description="Basic residues" evidence="3">
    <location>
        <begin position="737"/>
        <end position="750"/>
    </location>
</feature>
<gene>
    <name evidence="6" type="ORF">CNMCM8927_008613</name>
</gene>
<dbReference type="Pfam" id="PF01031">
    <property type="entry name" value="Dynamin_M"/>
    <property type="match status" value="1"/>
</dbReference>
<accession>A0AAN6BP13</accession>
<dbReference type="SUPFAM" id="SSF52540">
    <property type="entry name" value="P-loop containing nucleoside triphosphate hydrolases"/>
    <property type="match status" value="1"/>
</dbReference>
<dbReference type="GO" id="GO:0003924">
    <property type="term" value="F:GTPase activity"/>
    <property type="evidence" value="ECO:0007669"/>
    <property type="project" value="InterPro"/>
</dbReference>
<dbReference type="PROSITE" id="PS51718">
    <property type="entry name" value="G_DYNAMIN_2"/>
    <property type="match status" value="1"/>
</dbReference>
<dbReference type="InterPro" id="IPR000375">
    <property type="entry name" value="Dynamin_stalk"/>
</dbReference>
<dbReference type="PANTHER" id="PTHR11566:SF21">
    <property type="entry name" value="DYNAMIN RELATED PROTEIN 1, ISOFORM A"/>
    <property type="match status" value="1"/>
</dbReference>
<evidence type="ECO:0000313" key="6">
    <source>
        <dbReference type="EMBL" id="KAF4203566.1"/>
    </source>
</evidence>
<dbReference type="GO" id="GO:0006897">
    <property type="term" value="P:endocytosis"/>
    <property type="evidence" value="ECO:0007669"/>
    <property type="project" value="TreeGrafter"/>
</dbReference>
<dbReference type="GO" id="GO:0000266">
    <property type="term" value="P:mitochondrial fission"/>
    <property type="evidence" value="ECO:0007669"/>
    <property type="project" value="TreeGrafter"/>
</dbReference>
<dbReference type="PRINTS" id="PR00195">
    <property type="entry name" value="DYNAMIN"/>
</dbReference>
<comment type="caution">
    <text evidence="6">The sequence shown here is derived from an EMBL/GenBank/DDBJ whole genome shotgun (WGS) entry which is preliminary data.</text>
</comment>
<evidence type="ECO:0000256" key="3">
    <source>
        <dbReference type="SAM" id="MobiDB-lite"/>
    </source>
</evidence>
<dbReference type="Proteomes" id="UP000649114">
    <property type="component" value="Unassembled WGS sequence"/>
</dbReference>
<dbReference type="InterPro" id="IPR027417">
    <property type="entry name" value="P-loop_NTPase"/>
</dbReference>
<dbReference type="EMBL" id="JAAAPU010000077">
    <property type="protein sequence ID" value="KAF4203566.1"/>
    <property type="molecule type" value="Genomic_DNA"/>
</dbReference>
<dbReference type="FunFam" id="3.40.50.300:FF:001425">
    <property type="entry name" value="Dynamin GTPase, putative"/>
    <property type="match status" value="1"/>
</dbReference>
<reference evidence="6" key="2">
    <citation type="submission" date="2020-04" db="EMBL/GenBank/DDBJ databases">
        <authorList>
            <person name="Santos R.A.C."/>
            <person name="Steenwyk J.L."/>
            <person name="Rivero-Menendez O."/>
            <person name="Mead M.E."/>
            <person name="Silva L.P."/>
            <person name="Bastos R.W."/>
            <person name="Alastruey-Izquierdo A."/>
            <person name="Goldman G.H."/>
            <person name="Rokas A."/>
        </authorList>
    </citation>
    <scope>NUCLEOTIDE SEQUENCE</scope>
    <source>
        <strain evidence="6">CNM-CM8927</strain>
    </source>
</reference>
<dbReference type="GO" id="GO:0005739">
    <property type="term" value="C:mitochondrion"/>
    <property type="evidence" value="ECO:0007669"/>
    <property type="project" value="TreeGrafter"/>
</dbReference>
<dbReference type="SMART" id="SM00053">
    <property type="entry name" value="DYNc"/>
    <property type="match status" value="1"/>
</dbReference>
<dbReference type="GO" id="GO:0016020">
    <property type="term" value="C:membrane"/>
    <property type="evidence" value="ECO:0007669"/>
    <property type="project" value="TreeGrafter"/>
</dbReference>
<dbReference type="CDD" id="cd08771">
    <property type="entry name" value="DLP_1"/>
    <property type="match status" value="1"/>
</dbReference>
<dbReference type="Gene3D" id="3.40.50.300">
    <property type="entry name" value="P-loop containing nucleotide triphosphate hydrolases"/>
    <property type="match status" value="1"/>
</dbReference>
<dbReference type="PROSITE" id="PS51388">
    <property type="entry name" value="GED"/>
    <property type="match status" value="1"/>
</dbReference>
<name>A0AAN6BP13_ASPLE</name>
<dbReference type="GO" id="GO:0048312">
    <property type="term" value="P:intracellular distribution of mitochondria"/>
    <property type="evidence" value="ECO:0007669"/>
    <property type="project" value="TreeGrafter"/>
</dbReference>
<feature type="region of interest" description="Disordered" evidence="3">
    <location>
        <begin position="694"/>
        <end position="761"/>
    </location>
</feature>
<sequence>MVLKNFHTNALRDLCTEEQLDLLNSIDTLRSQGISHYISLPQIIVCGDQSSGKSSVLEAISGVGFPVKSNLCTRFPTELVLRKHPHIGVRVSIVPHHTRSDVEQRSLGDFCEQLDSFDGLPILIEKAKGAMGITTHGKAFSNDLLRVEVSGPDRPHLTIVDLPGLIHSETKQQSAMDVQLVQDVVQAYMKEPRSIILAVVSAKNDFANQIVLKLARDADPSGKRTLGIITKPDTLVAGSESETMFVSLAKNQDVEFRLGWHVLKNMDMDKGQWTLPQRDLEEQEFFSQGIWEDLPRSLIATELPSLIKEIEDRIHHCKSRLQKLGEPRATIDEQKSYLLKISQSLQELVKAAVDGTYNDLFFGDAHATEGYHKRIRAVVQNSNEEFAQRISRRGHYRRIYEPNDGQIPAKNQVGVTREEYLKHISQLLKRTRGRELPGTFNPMIVRDLFLEQCLPWEQLTRSYTDSIWGAAREFLILVVKFVTDEATSAALIEEIIIPACDSIKQEIDKKTRELLMPHQTGHPITYNHYFTETLQKIRAERQEGELAKTLKQFFGVDNLREPYCTEHSINLDQLLKSLLHQTEPDMVALKRFVDDIANEVVESKLMFSLSRILSPVTVFDMPANLITRIAGESKESQTIREQLNKELSILGKGSETCKRFVRSKTDEGSFDPLLAASCMTRESSDGSICDEIASDTDESEVSDSSTERVDLPEAVDEAGDGMEPTYAELEGKSSVRSTKKSKKKGRKSKRGKVDLASLKLL</sequence>
<reference evidence="6" key="1">
    <citation type="journal article" date="2020" name="bioRxiv">
        <title>Genomic and phenotypic heterogeneity of clinical isolates of the human pathogens Aspergillus fumigatus, Aspergillus lentulus and Aspergillus fumigatiaffinis.</title>
        <authorList>
            <person name="dos Santos R.A.C."/>
            <person name="Steenwyk J.L."/>
            <person name="Rivero-Menendez O."/>
            <person name="Mead M.E."/>
            <person name="Silva L.P."/>
            <person name="Bastos R.W."/>
            <person name="Alastruey-Izquierdo A."/>
            <person name="Goldman G.H."/>
            <person name="Rokas A."/>
        </authorList>
    </citation>
    <scope>NUCLEOTIDE SEQUENCE</scope>
    <source>
        <strain evidence="6">CNM-CM8927</strain>
    </source>
</reference>
<feature type="domain" description="GED" evidence="4">
    <location>
        <begin position="574"/>
        <end position="665"/>
    </location>
</feature>
<dbReference type="InterPro" id="IPR020850">
    <property type="entry name" value="GED_dom"/>
</dbReference>
<keyword evidence="1" id="KW-0547">Nucleotide-binding</keyword>
<evidence type="ECO:0000256" key="1">
    <source>
        <dbReference type="ARBA" id="ARBA00022741"/>
    </source>
</evidence>
<proteinExistence type="predicted"/>
<dbReference type="InterPro" id="IPR045063">
    <property type="entry name" value="Dynamin_N"/>
</dbReference>
<keyword evidence="2" id="KW-0342">GTP-binding</keyword>
<dbReference type="PANTHER" id="PTHR11566">
    <property type="entry name" value="DYNAMIN"/>
    <property type="match status" value="1"/>
</dbReference>
<evidence type="ECO:0000259" key="5">
    <source>
        <dbReference type="PROSITE" id="PS51718"/>
    </source>
</evidence>
<dbReference type="InterPro" id="IPR030381">
    <property type="entry name" value="G_DYNAMIN_dom"/>
</dbReference>
<dbReference type="AlphaFoldDB" id="A0AAN6BP13"/>
<protein>
    <recommendedName>
        <fullName evidence="8">Interferon-induced GTP-binding protein Mx</fullName>
    </recommendedName>
</protein>
<evidence type="ECO:0000256" key="2">
    <source>
        <dbReference type="ARBA" id="ARBA00023134"/>
    </source>
</evidence>
<feature type="domain" description="Dynamin-type G" evidence="5">
    <location>
        <begin position="37"/>
        <end position="327"/>
    </location>
</feature>
<dbReference type="Pfam" id="PF00350">
    <property type="entry name" value="Dynamin_N"/>
    <property type="match status" value="1"/>
</dbReference>
<dbReference type="GO" id="GO:0016559">
    <property type="term" value="P:peroxisome fission"/>
    <property type="evidence" value="ECO:0007669"/>
    <property type="project" value="TreeGrafter"/>
</dbReference>
<evidence type="ECO:0000313" key="7">
    <source>
        <dbReference type="Proteomes" id="UP000649114"/>
    </source>
</evidence>
<dbReference type="GO" id="GO:0008017">
    <property type="term" value="F:microtubule binding"/>
    <property type="evidence" value="ECO:0007669"/>
    <property type="project" value="TreeGrafter"/>
</dbReference>
<dbReference type="InterPro" id="IPR022812">
    <property type="entry name" value="Dynamin"/>
</dbReference>
<dbReference type="GO" id="GO:0005874">
    <property type="term" value="C:microtubule"/>
    <property type="evidence" value="ECO:0007669"/>
    <property type="project" value="TreeGrafter"/>
</dbReference>
<organism evidence="6 7">
    <name type="scientific">Aspergillus lentulus</name>
    <dbReference type="NCBI Taxonomy" id="293939"/>
    <lineage>
        <taxon>Eukaryota</taxon>
        <taxon>Fungi</taxon>
        <taxon>Dikarya</taxon>
        <taxon>Ascomycota</taxon>
        <taxon>Pezizomycotina</taxon>
        <taxon>Eurotiomycetes</taxon>
        <taxon>Eurotiomycetidae</taxon>
        <taxon>Eurotiales</taxon>
        <taxon>Aspergillaceae</taxon>
        <taxon>Aspergillus</taxon>
        <taxon>Aspergillus subgen. Fumigati</taxon>
    </lineage>
</organism>
<evidence type="ECO:0008006" key="8">
    <source>
        <dbReference type="Google" id="ProtNLM"/>
    </source>
</evidence>